<dbReference type="Pfam" id="PF00083">
    <property type="entry name" value="Sugar_tr"/>
    <property type="match status" value="1"/>
</dbReference>
<dbReference type="CDD" id="cd17317">
    <property type="entry name" value="MFS_SLC22"/>
    <property type="match status" value="1"/>
</dbReference>
<feature type="transmembrane region" description="Helical" evidence="5">
    <location>
        <begin position="21"/>
        <end position="41"/>
    </location>
</feature>
<gene>
    <name evidence="7" type="primary">LOC100373617</name>
</gene>
<comment type="subcellular location">
    <subcellularLocation>
        <location evidence="1">Membrane</location>
        <topology evidence="1">Multi-pass membrane protein</topology>
    </subcellularLocation>
</comment>
<evidence type="ECO:0000256" key="4">
    <source>
        <dbReference type="ARBA" id="ARBA00023136"/>
    </source>
</evidence>
<feature type="transmembrane region" description="Helical" evidence="5">
    <location>
        <begin position="221"/>
        <end position="242"/>
    </location>
</feature>
<name>A0ABM0GPN9_SACKO</name>
<evidence type="ECO:0000256" key="3">
    <source>
        <dbReference type="ARBA" id="ARBA00022989"/>
    </source>
</evidence>
<evidence type="ECO:0000256" key="2">
    <source>
        <dbReference type="ARBA" id="ARBA00022692"/>
    </source>
</evidence>
<dbReference type="Gene3D" id="1.20.1250.20">
    <property type="entry name" value="MFS general substrate transporter like domains"/>
    <property type="match status" value="1"/>
</dbReference>
<feature type="transmembrane region" description="Helical" evidence="5">
    <location>
        <begin position="187"/>
        <end position="209"/>
    </location>
</feature>
<feature type="transmembrane region" description="Helical" evidence="5">
    <location>
        <begin position="395"/>
        <end position="418"/>
    </location>
</feature>
<proteinExistence type="predicted"/>
<keyword evidence="2 5" id="KW-0812">Transmembrane</keyword>
<dbReference type="InterPro" id="IPR036259">
    <property type="entry name" value="MFS_trans_sf"/>
</dbReference>
<keyword evidence="3 5" id="KW-1133">Transmembrane helix</keyword>
<evidence type="ECO:0000313" key="7">
    <source>
        <dbReference type="RefSeq" id="XP_002734566.2"/>
    </source>
</evidence>
<feature type="transmembrane region" description="Helical" evidence="5">
    <location>
        <begin position="163"/>
        <end position="181"/>
    </location>
</feature>
<dbReference type="GeneID" id="100373617"/>
<feature type="transmembrane region" description="Helical" evidence="5">
    <location>
        <begin position="338"/>
        <end position="355"/>
    </location>
</feature>
<organism evidence="6 7">
    <name type="scientific">Saccoglossus kowalevskii</name>
    <name type="common">Acorn worm</name>
    <dbReference type="NCBI Taxonomy" id="10224"/>
    <lineage>
        <taxon>Eukaryota</taxon>
        <taxon>Metazoa</taxon>
        <taxon>Hemichordata</taxon>
        <taxon>Enteropneusta</taxon>
        <taxon>Harrimaniidae</taxon>
        <taxon>Saccoglossus</taxon>
    </lineage>
</organism>
<keyword evidence="6" id="KW-1185">Reference proteome</keyword>
<evidence type="ECO:0000256" key="5">
    <source>
        <dbReference type="SAM" id="Phobius"/>
    </source>
</evidence>
<evidence type="ECO:0000313" key="6">
    <source>
        <dbReference type="Proteomes" id="UP000694865"/>
    </source>
</evidence>
<feature type="transmembrane region" description="Helical" evidence="5">
    <location>
        <begin position="367"/>
        <end position="388"/>
    </location>
</feature>
<accession>A0ABM0GPN9</accession>
<dbReference type="PANTHER" id="PTHR24064">
    <property type="entry name" value="SOLUTE CARRIER FAMILY 22 MEMBER"/>
    <property type="match status" value="1"/>
</dbReference>
<reference evidence="7" key="1">
    <citation type="submission" date="2025-08" db="UniProtKB">
        <authorList>
            <consortium name="RefSeq"/>
        </authorList>
    </citation>
    <scope>IDENTIFICATION</scope>
    <source>
        <tissue evidence="7">Testes</tissue>
    </source>
</reference>
<feature type="transmembrane region" description="Helical" evidence="5">
    <location>
        <begin position="248"/>
        <end position="269"/>
    </location>
</feature>
<dbReference type="RefSeq" id="XP_002734566.2">
    <property type="nucleotide sequence ID" value="XM_002734520.2"/>
</dbReference>
<evidence type="ECO:0000256" key="1">
    <source>
        <dbReference type="ARBA" id="ARBA00004141"/>
    </source>
</evidence>
<sequence length="574" mass="64829">MQFEEILVILGEFGRYQKIQFFLLFIGTIPLCWVGLAPTFLSASSDHYCRVLPNQTYQDDSPLKNCTIPYTVVDDKVTWNQCNRYNVNITSSSIQCLPHPNTAPCDDGWVYDKSTYENTVVYEFDLVCEKDWMKQLSKSMVGAGQLFGALIFGQLADIYGRKPLFLIGLMLIIIFGIAVAFSPLFFLFVIGQFLLTAFANGVYLTGYVLGVELVGPSARLFCSMMMMLSFSLGYIAFAGVAYGCHGNWRNIQFIIGVVFVLFIPYIWIIPESVRWLIQKKQYYRAEIILHKAAKCNKVNLQQNIFDEEQKLEEDDSIVFRRHHTMCDLFKTPNLRCRTLNLCFNWMAVSLVYWGISLNTDELGLNPYLSFLISGAVEIPGYLLCWMLLDTIGRRWVLCSSMILGGGSLIASGCVPVDIPYLSPSLAMAGKMFVTSAFGDIYIFSAEIFPTCVRPEQLHWFDEASVIRTAGNRCYGHTEIGTPATEIQRFASNVNYTINLLTSIFGVEQSDIIVGPSSAIEMMNFFFEAVNVEDHVGNRYLAPGYCVIKSKFNALCPSMFQFSYSLLEEGFILIV</sequence>
<dbReference type="SUPFAM" id="SSF103473">
    <property type="entry name" value="MFS general substrate transporter"/>
    <property type="match status" value="1"/>
</dbReference>
<dbReference type="Proteomes" id="UP000694865">
    <property type="component" value="Unplaced"/>
</dbReference>
<dbReference type="InterPro" id="IPR005828">
    <property type="entry name" value="MFS_sugar_transport-like"/>
</dbReference>
<protein>
    <submittedName>
        <fullName evidence="7">Organic cation transporter protein-like</fullName>
    </submittedName>
</protein>
<keyword evidence="4 5" id="KW-0472">Membrane</keyword>
<feature type="transmembrane region" description="Helical" evidence="5">
    <location>
        <begin position="139"/>
        <end position="156"/>
    </location>
</feature>